<evidence type="ECO:0000313" key="3">
    <source>
        <dbReference type="Proteomes" id="UP000483820"/>
    </source>
</evidence>
<reference evidence="2 3" key="1">
    <citation type="submission" date="2019-12" db="EMBL/GenBank/DDBJ databases">
        <title>Chromosome-level assembly of the Caenorhabditis remanei genome.</title>
        <authorList>
            <person name="Teterina A.A."/>
            <person name="Willis J.H."/>
            <person name="Phillips P.C."/>
        </authorList>
    </citation>
    <scope>NUCLEOTIDE SEQUENCE [LARGE SCALE GENOMIC DNA]</scope>
    <source>
        <strain evidence="2 3">PX506</strain>
        <tissue evidence="2">Whole organism</tissue>
    </source>
</reference>
<feature type="transmembrane region" description="Helical" evidence="1">
    <location>
        <begin position="99"/>
        <end position="124"/>
    </location>
</feature>
<comment type="caution">
    <text evidence="2">The sequence shown here is derived from an EMBL/GenBank/DDBJ whole genome shotgun (WGS) entry which is preliminary data.</text>
</comment>
<dbReference type="AlphaFoldDB" id="A0A6A5G0H6"/>
<evidence type="ECO:0000313" key="2">
    <source>
        <dbReference type="EMBL" id="KAF1748436.1"/>
    </source>
</evidence>
<keyword evidence="1" id="KW-1133">Transmembrane helix</keyword>
<keyword evidence="1" id="KW-0472">Membrane</keyword>
<dbReference type="KEGG" id="crq:GCK72_024903"/>
<proteinExistence type="predicted"/>
<dbReference type="Proteomes" id="UP000483820">
    <property type="component" value="Chromosome X"/>
</dbReference>
<feature type="transmembrane region" description="Helical" evidence="1">
    <location>
        <begin position="70"/>
        <end position="92"/>
    </location>
</feature>
<accession>A0A6A5G0H6</accession>
<name>A0A6A5G0H6_CAERE</name>
<keyword evidence="1" id="KW-0812">Transmembrane</keyword>
<feature type="transmembrane region" description="Helical" evidence="1">
    <location>
        <begin position="136"/>
        <end position="164"/>
    </location>
</feature>
<evidence type="ECO:0000256" key="1">
    <source>
        <dbReference type="SAM" id="Phobius"/>
    </source>
</evidence>
<protein>
    <submittedName>
        <fullName evidence="2">Uncharacterized protein</fullName>
    </submittedName>
</protein>
<organism evidence="2 3">
    <name type="scientific">Caenorhabditis remanei</name>
    <name type="common">Caenorhabditis vulgaris</name>
    <dbReference type="NCBI Taxonomy" id="31234"/>
    <lineage>
        <taxon>Eukaryota</taxon>
        <taxon>Metazoa</taxon>
        <taxon>Ecdysozoa</taxon>
        <taxon>Nematoda</taxon>
        <taxon>Chromadorea</taxon>
        <taxon>Rhabditida</taxon>
        <taxon>Rhabditina</taxon>
        <taxon>Rhabditomorpha</taxon>
        <taxon>Rhabditoidea</taxon>
        <taxon>Rhabditidae</taxon>
        <taxon>Peloderinae</taxon>
        <taxon>Caenorhabditis</taxon>
    </lineage>
</organism>
<dbReference type="EMBL" id="WUAV01000006">
    <property type="protein sequence ID" value="KAF1748436.1"/>
    <property type="molecule type" value="Genomic_DNA"/>
</dbReference>
<dbReference type="CTD" id="9826093"/>
<gene>
    <name evidence="2" type="ORF">GCK72_024903</name>
</gene>
<dbReference type="GeneID" id="9826093"/>
<dbReference type="RefSeq" id="XP_053579672.1">
    <property type="nucleotide sequence ID" value="XM_053736106.1"/>
</dbReference>
<sequence>MARCHRSSTGSHYEVQESEMRQERIRPCRIIVNDDHRESCSKRCFQVEIVRPLCCYADCHQLLVILASMALLYSIVALIFTMIVILVATFVGKSILLKIAFMLTAILAILVAGGAVFCILYLVANFNLHYEWKWKFYLVTMLMAQVLMIFYVITLLCLIVEIIAHDRRVREDERRAQNIPTWRRY</sequence>